<feature type="compositionally biased region" description="Low complexity" evidence="1">
    <location>
        <begin position="69"/>
        <end position="78"/>
    </location>
</feature>
<protein>
    <submittedName>
        <fullName evidence="2">Uncharacterized protein</fullName>
    </submittedName>
</protein>
<name>A0A5J4UBH5_9EUKA</name>
<evidence type="ECO:0000313" key="2">
    <source>
        <dbReference type="EMBL" id="KAA6367574.1"/>
    </source>
</evidence>
<dbReference type="EMBL" id="SNRW01018193">
    <property type="protein sequence ID" value="KAA6367574.1"/>
    <property type="molecule type" value="Genomic_DNA"/>
</dbReference>
<accession>A0A5J4UBH5</accession>
<gene>
    <name evidence="2" type="ORF">EZS28_036899</name>
</gene>
<organism evidence="2 3">
    <name type="scientific">Streblomastix strix</name>
    <dbReference type="NCBI Taxonomy" id="222440"/>
    <lineage>
        <taxon>Eukaryota</taxon>
        <taxon>Metamonada</taxon>
        <taxon>Preaxostyla</taxon>
        <taxon>Oxymonadida</taxon>
        <taxon>Streblomastigidae</taxon>
        <taxon>Streblomastix</taxon>
    </lineage>
</organism>
<dbReference type="Proteomes" id="UP000324800">
    <property type="component" value="Unassembled WGS sequence"/>
</dbReference>
<feature type="compositionally biased region" description="Polar residues" evidence="1">
    <location>
        <begin position="56"/>
        <end position="68"/>
    </location>
</feature>
<evidence type="ECO:0000256" key="1">
    <source>
        <dbReference type="SAM" id="MobiDB-lite"/>
    </source>
</evidence>
<reference evidence="2 3" key="1">
    <citation type="submission" date="2019-03" db="EMBL/GenBank/DDBJ databases">
        <title>Single cell metagenomics reveals metabolic interactions within the superorganism composed of flagellate Streblomastix strix and complex community of Bacteroidetes bacteria on its surface.</title>
        <authorList>
            <person name="Treitli S.C."/>
            <person name="Kolisko M."/>
            <person name="Husnik F."/>
            <person name="Keeling P."/>
            <person name="Hampl V."/>
        </authorList>
    </citation>
    <scope>NUCLEOTIDE SEQUENCE [LARGE SCALE GENOMIC DNA]</scope>
    <source>
        <strain evidence="2">ST1C</strain>
    </source>
</reference>
<feature type="region of interest" description="Disordered" evidence="1">
    <location>
        <begin position="44"/>
        <end position="101"/>
    </location>
</feature>
<proteinExistence type="predicted"/>
<sequence length="138" mass="15582">MLMQLNVEFQNQSESFEPVNQQMALQDDEEEVNELGDYNFHDLMGRSKMSKIPRAGSSNGRQTPILNKQEQQLQQQQQPADTIRTKQSKSKQISSEASILSQDSIFSNKTGSFKQHNNSQIFIPTLIVAKTLEPAVSP</sequence>
<dbReference type="AlphaFoldDB" id="A0A5J4UBH5"/>
<feature type="compositionally biased region" description="Polar residues" evidence="1">
    <location>
        <begin position="90"/>
        <end position="101"/>
    </location>
</feature>
<comment type="caution">
    <text evidence="2">The sequence shown here is derived from an EMBL/GenBank/DDBJ whole genome shotgun (WGS) entry which is preliminary data.</text>
</comment>
<evidence type="ECO:0000313" key="3">
    <source>
        <dbReference type="Proteomes" id="UP000324800"/>
    </source>
</evidence>